<dbReference type="PANTHER" id="PTHR23502:SF10">
    <property type="entry name" value="MULTIDRUG RESISTANCE PROTEIN MDTM"/>
    <property type="match status" value="1"/>
</dbReference>
<evidence type="ECO:0000259" key="8">
    <source>
        <dbReference type="PROSITE" id="PS50850"/>
    </source>
</evidence>
<feature type="domain" description="Major facilitator superfamily (MFS) profile" evidence="8">
    <location>
        <begin position="1"/>
        <end position="319"/>
    </location>
</feature>
<reference evidence="9 10" key="1">
    <citation type="submission" date="2018-12" db="EMBL/GenBank/DDBJ databases">
        <authorList>
            <consortium name="Pathogen Informatics"/>
        </authorList>
    </citation>
    <scope>NUCLEOTIDE SEQUENCE [LARGE SCALE GENOMIC DNA]</scope>
    <source>
        <strain evidence="9 10">NCTC10047</strain>
    </source>
</reference>
<keyword evidence="6 7" id="KW-0472">Membrane</keyword>
<keyword evidence="9" id="KW-0813">Transport</keyword>
<organism evidence="9 10">
    <name type="scientific">Salmonella enterica subsp. arizonae</name>
    <dbReference type="NCBI Taxonomy" id="59203"/>
    <lineage>
        <taxon>Bacteria</taxon>
        <taxon>Pseudomonadati</taxon>
        <taxon>Pseudomonadota</taxon>
        <taxon>Gammaproteobacteria</taxon>
        <taxon>Enterobacterales</taxon>
        <taxon>Enterobacteriaceae</taxon>
        <taxon>Salmonella</taxon>
    </lineage>
</organism>
<feature type="transmembrane region" description="Helical" evidence="7">
    <location>
        <begin position="295"/>
        <end position="316"/>
    </location>
</feature>
<dbReference type="InterPro" id="IPR020846">
    <property type="entry name" value="MFS_dom"/>
</dbReference>
<dbReference type="GO" id="GO:1990961">
    <property type="term" value="P:xenobiotic detoxification by transmembrane export across the plasma membrane"/>
    <property type="evidence" value="ECO:0007669"/>
    <property type="project" value="TreeGrafter"/>
</dbReference>
<evidence type="ECO:0000256" key="7">
    <source>
        <dbReference type="SAM" id="Phobius"/>
    </source>
</evidence>
<evidence type="ECO:0000256" key="6">
    <source>
        <dbReference type="ARBA" id="ARBA00023136"/>
    </source>
</evidence>
<keyword evidence="3" id="KW-0997">Cell inner membrane</keyword>
<dbReference type="Gene3D" id="1.20.1720.10">
    <property type="entry name" value="Multidrug resistance protein D"/>
    <property type="match status" value="1"/>
</dbReference>
<sequence>MLLAGALIFTLACAATLLTTSMTQFLVARFVQGTSICFIATVGYVTVQEAFGQTKAIKLMAIITSIVLVAPVIGPLSGAALMHFVHWKVLFGIIAVMGLLALCGLLLAMPETVQRGAVPFSAVSVLRDFRNVFRNPIFLTGAATLSLSYIPMMSWVAVSPVILIDAGGMSTSQYAWAQVPVFGAVIVANMIVVRLVKDPTRPRFIWRAVPIQLSGLATLILGNLLLPHVWLWSVLGTSLYAFGIGMIFPTLFRFTLFSNNLPKGTVSASLNMVILTVMAVSVEVGRWLWFHGGRLPFHLLAAVAGVIVVFTLATLLQRVRQHETAELAAEK</sequence>
<name>A0A3S4K4S1_SALER</name>
<dbReference type="PROSITE" id="PS50850">
    <property type="entry name" value="MFS"/>
    <property type="match status" value="1"/>
</dbReference>
<keyword evidence="5 7" id="KW-1133">Transmembrane helix</keyword>
<evidence type="ECO:0000256" key="2">
    <source>
        <dbReference type="ARBA" id="ARBA00022475"/>
    </source>
</evidence>
<dbReference type="AlphaFoldDB" id="A0A3S4K4S1"/>
<feature type="transmembrane region" description="Helical" evidence="7">
    <location>
        <begin position="204"/>
        <end position="224"/>
    </location>
</feature>
<feature type="transmembrane region" description="Helical" evidence="7">
    <location>
        <begin position="268"/>
        <end position="289"/>
    </location>
</feature>
<dbReference type="InterPro" id="IPR011701">
    <property type="entry name" value="MFS"/>
</dbReference>
<keyword evidence="4 7" id="KW-0812">Transmembrane</keyword>
<dbReference type="InterPro" id="IPR036259">
    <property type="entry name" value="MFS_trans_sf"/>
</dbReference>
<feature type="transmembrane region" description="Helical" evidence="7">
    <location>
        <begin position="30"/>
        <end position="47"/>
    </location>
</feature>
<evidence type="ECO:0000256" key="4">
    <source>
        <dbReference type="ARBA" id="ARBA00022692"/>
    </source>
</evidence>
<gene>
    <name evidence="9" type="primary">mdtM_2</name>
    <name evidence="9" type="ORF">NCTC10047_05075</name>
</gene>
<dbReference type="PANTHER" id="PTHR23502">
    <property type="entry name" value="MAJOR FACILITATOR SUPERFAMILY"/>
    <property type="match status" value="1"/>
</dbReference>
<feature type="transmembrane region" description="Helical" evidence="7">
    <location>
        <begin position="230"/>
        <end position="256"/>
    </location>
</feature>
<feature type="transmembrane region" description="Helical" evidence="7">
    <location>
        <begin position="89"/>
        <end position="108"/>
    </location>
</feature>
<evidence type="ECO:0000256" key="5">
    <source>
        <dbReference type="ARBA" id="ARBA00022989"/>
    </source>
</evidence>
<protein>
    <submittedName>
        <fullName evidence="9">Sugar transport protein</fullName>
    </submittedName>
</protein>
<comment type="subcellular location">
    <subcellularLocation>
        <location evidence="1">Cell inner membrane</location>
        <topology evidence="1">Multi-pass membrane protein</topology>
    </subcellularLocation>
</comment>
<dbReference type="EMBL" id="LR134156">
    <property type="protein sequence ID" value="VEA79092.1"/>
    <property type="molecule type" value="Genomic_DNA"/>
</dbReference>
<feature type="transmembrane region" description="Helical" evidence="7">
    <location>
        <begin position="59"/>
        <end position="83"/>
    </location>
</feature>
<evidence type="ECO:0000313" key="9">
    <source>
        <dbReference type="EMBL" id="VEA79092.1"/>
    </source>
</evidence>
<evidence type="ECO:0000256" key="3">
    <source>
        <dbReference type="ARBA" id="ARBA00022519"/>
    </source>
</evidence>
<proteinExistence type="predicted"/>
<accession>A0A3S4K4S1</accession>
<dbReference type="Pfam" id="PF07690">
    <property type="entry name" value="MFS_1"/>
    <property type="match status" value="1"/>
</dbReference>
<dbReference type="GO" id="GO:0005886">
    <property type="term" value="C:plasma membrane"/>
    <property type="evidence" value="ECO:0007669"/>
    <property type="project" value="UniProtKB-SubCell"/>
</dbReference>
<dbReference type="SUPFAM" id="SSF103473">
    <property type="entry name" value="MFS general substrate transporter"/>
    <property type="match status" value="1"/>
</dbReference>
<dbReference type="GO" id="GO:0015385">
    <property type="term" value="F:sodium:proton antiporter activity"/>
    <property type="evidence" value="ECO:0007669"/>
    <property type="project" value="TreeGrafter"/>
</dbReference>
<dbReference type="Proteomes" id="UP000275676">
    <property type="component" value="Chromosome"/>
</dbReference>
<evidence type="ECO:0000313" key="10">
    <source>
        <dbReference type="Proteomes" id="UP000275676"/>
    </source>
</evidence>
<feature type="transmembrane region" description="Helical" evidence="7">
    <location>
        <begin position="174"/>
        <end position="192"/>
    </location>
</feature>
<keyword evidence="2" id="KW-1003">Cell membrane</keyword>
<evidence type="ECO:0000256" key="1">
    <source>
        <dbReference type="ARBA" id="ARBA00004429"/>
    </source>
</evidence>
<feature type="transmembrane region" description="Helical" evidence="7">
    <location>
        <begin position="137"/>
        <end position="162"/>
    </location>
</feature>
<keyword evidence="9" id="KW-0762">Sugar transport</keyword>